<accession>A0A7D8YUN7</accession>
<feature type="compositionally biased region" description="Basic and acidic residues" evidence="1">
    <location>
        <begin position="789"/>
        <end position="798"/>
    </location>
</feature>
<feature type="compositionally biased region" description="Polar residues" evidence="1">
    <location>
        <begin position="739"/>
        <end position="763"/>
    </location>
</feature>
<feature type="compositionally biased region" description="Polar residues" evidence="1">
    <location>
        <begin position="424"/>
        <end position="456"/>
    </location>
</feature>
<evidence type="ECO:0000313" key="2">
    <source>
        <dbReference type="EMBL" id="TVY59026.1"/>
    </source>
</evidence>
<feature type="compositionally biased region" description="Polar residues" evidence="1">
    <location>
        <begin position="102"/>
        <end position="116"/>
    </location>
</feature>
<evidence type="ECO:0000313" key="3">
    <source>
        <dbReference type="Proteomes" id="UP000481288"/>
    </source>
</evidence>
<keyword evidence="3" id="KW-1185">Reference proteome</keyword>
<feature type="region of interest" description="Disordered" evidence="1">
    <location>
        <begin position="100"/>
        <end position="184"/>
    </location>
</feature>
<evidence type="ECO:0000256" key="1">
    <source>
        <dbReference type="SAM" id="MobiDB-lite"/>
    </source>
</evidence>
<dbReference type="AlphaFoldDB" id="A0A7D8YUN7"/>
<feature type="compositionally biased region" description="Pro residues" evidence="1">
    <location>
        <begin position="812"/>
        <end position="826"/>
    </location>
</feature>
<feature type="region of interest" description="Disordered" evidence="1">
    <location>
        <begin position="213"/>
        <end position="247"/>
    </location>
</feature>
<feature type="region of interest" description="Disordered" evidence="1">
    <location>
        <begin position="732"/>
        <end position="848"/>
    </location>
</feature>
<dbReference type="OrthoDB" id="1749473at2759"/>
<feature type="region of interest" description="Disordered" evidence="1">
    <location>
        <begin position="1"/>
        <end position="44"/>
    </location>
</feature>
<feature type="compositionally biased region" description="Low complexity" evidence="1">
    <location>
        <begin position="499"/>
        <end position="508"/>
    </location>
</feature>
<feature type="compositionally biased region" description="Polar residues" evidence="1">
    <location>
        <begin position="1"/>
        <end position="26"/>
    </location>
</feature>
<feature type="region of interest" description="Disordered" evidence="1">
    <location>
        <begin position="56"/>
        <end position="86"/>
    </location>
</feature>
<name>A0A7D8YUN7_9HELO</name>
<dbReference type="Proteomes" id="UP000481288">
    <property type="component" value="Unassembled WGS sequence"/>
</dbReference>
<feature type="region of interest" description="Disordered" evidence="1">
    <location>
        <begin position="424"/>
        <end position="516"/>
    </location>
</feature>
<organism evidence="2 3">
    <name type="scientific">Lachnellula cervina</name>
    <dbReference type="NCBI Taxonomy" id="1316786"/>
    <lineage>
        <taxon>Eukaryota</taxon>
        <taxon>Fungi</taxon>
        <taxon>Dikarya</taxon>
        <taxon>Ascomycota</taxon>
        <taxon>Pezizomycotina</taxon>
        <taxon>Leotiomycetes</taxon>
        <taxon>Helotiales</taxon>
        <taxon>Lachnaceae</taxon>
        <taxon>Lachnellula</taxon>
    </lineage>
</organism>
<sequence>MVNTPAENPFQDTDPSHRFNPSQSNFGFKRRTRPPPVHLNGVREAESRFPLKLERPESKGGLRGIFSRNNKSNVTINPAQDDLPPVSAFSERSMKAVAESSLPRSLSVKRTTTVGSETIPVTPKPTTRLPRLNLRSKSVKQANGPPSKKPIMPSRTAKSSPRSTKTSSQPQTRTSTTWDPPPLFQAYPQAVKHATLSASTLSADAILRISNHKRNSNAREEMPQQNRGGPIAAVKKTERAKSRHRREISGSISKADWTEKIFVLVTSGYLLQYAATGSFDRLPEKMMKLGKESVAFASDENIGFFRFLKQWTLMESQLQTLGKPKTDGDVTQLKSRPSHRYLVQRDPDQFSNPASPQDPGFVPLLNVDNSTEETTEGAASTLVDHQLPVIRPSTGHRSRTNSTTSRDEQQLDSLRHSTNRFSYMSSGQQTLTSSPATSPNRESFSASEDTLPSISTEDSRPRPNASAINERRRSMQTMPVPLLEAQTPKSYRHSTYGGPSRPIRSPSSPVTPNFSVPNSSIKRYTAIKGPTIMVSQQSTNEMPTNEIPTIITTMSTKLRGGLPQGSRKTPPVALKVTVAQSLPPDKDSQSPTRQTQVFIPTTSLKEISSIEPAMVDIPPGSPSGNGPSLIQVALPSHGSSLLPPNPLETSHVGLHLPPRPSNMRTLLDTEDGLPQAPLRPAPPCPSEALLTPVPVSPPVTEVQEEAEEANVTSAQADKGLLSPLPVVKNTRIKLRRPISMQSRATERSQSQSPRSTPKCTLSPRSRPLRSPTKETKPTSSLLSPSMQRLKSEGKEKSLLNRKSMPILINGLPPAPPPSCALPPLPPGSSSSSLNSPASPRSLRASVHA</sequence>
<reference evidence="2 3" key="1">
    <citation type="submission" date="2018-05" db="EMBL/GenBank/DDBJ databases">
        <title>Whole genome sequencing for identification of molecular markers to develop diagnostic detection tools for the regulated plant pathogen Lachnellula willkommii.</title>
        <authorList>
            <person name="Giroux E."/>
            <person name="Bilodeau G."/>
        </authorList>
    </citation>
    <scope>NUCLEOTIDE SEQUENCE [LARGE SCALE GENOMIC DNA]</scope>
    <source>
        <strain evidence="2 3">CBS 625.97</strain>
    </source>
</reference>
<protein>
    <submittedName>
        <fullName evidence="2">Uncharacterized protein</fullName>
    </submittedName>
</protein>
<comment type="caution">
    <text evidence="2">The sequence shown here is derived from an EMBL/GenBank/DDBJ whole genome shotgun (WGS) entry which is preliminary data.</text>
</comment>
<feature type="region of interest" description="Disordered" evidence="1">
    <location>
        <begin position="322"/>
        <end position="412"/>
    </location>
</feature>
<feature type="compositionally biased region" description="Polar residues" evidence="1">
    <location>
        <begin position="777"/>
        <end position="788"/>
    </location>
</feature>
<proteinExistence type="predicted"/>
<gene>
    <name evidence="2" type="ORF">LCER1_G000623</name>
</gene>
<dbReference type="EMBL" id="QGMG01000016">
    <property type="protein sequence ID" value="TVY59026.1"/>
    <property type="molecule type" value="Genomic_DNA"/>
</dbReference>
<feature type="compositionally biased region" description="Low complexity" evidence="1">
    <location>
        <begin position="827"/>
        <end position="842"/>
    </location>
</feature>
<feature type="compositionally biased region" description="Low complexity" evidence="1">
    <location>
        <begin position="153"/>
        <end position="177"/>
    </location>
</feature>
<feature type="compositionally biased region" description="Polar residues" evidence="1">
    <location>
        <begin position="67"/>
        <end position="78"/>
    </location>
</feature>